<evidence type="ECO:0000313" key="3">
    <source>
        <dbReference type="RefSeq" id="XP_005096997.2"/>
    </source>
</evidence>
<sequence>MALCSEIGNHTGSTCWAEVKLKLHVTYLASGKFKQEKKVVSTVQKEQIPRGKSFSWKENLRIPSLPPSQLKGCKLIKTQYILQFRVGSDARCSCDNIEFEDEIIIGTFPLVTKMPTPVKVAKAQVDKPVPNAVLPLTIPAEEGKVDSREKLV</sequence>
<accession>A0ABM0JM92</accession>
<evidence type="ECO:0000259" key="1">
    <source>
        <dbReference type="Pfam" id="PF02752"/>
    </source>
</evidence>
<protein>
    <submittedName>
        <fullName evidence="3">Uncharacterized protein LOC101850079</fullName>
    </submittedName>
</protein>
<name>A0ABM0JM92_APLCA</name>
<dbReference type="Gene3D" id="2.60.40.640">
    <property type="match status" value="1"/>
</dbReference>
<proteinExistence type="predicted"/>
<dbReference type="InterPro" id="IPR011022">
    <property type="entry name" value="Arrestin_C-like"/>
</dbReference>
<keyword evidence="2" id="KW-1185">Reference proteome</keyword>
<dbReference type="Pfam" id="PF02752">
    <property type="entry name" value="Arrestin_C"/>
    <property type="match status" value="1"/>
</dbReference>
<dbReference type="Proteomes" id="UP000694888">
    <property type="component" value="Unplaced"/>
</dbReference>
<dbReference type="InterPro" id="IPR014756">
    <property type="entry name" value="Ig_E-set"/>
</dbReference>
<dbReference type="SUPFAM" id="SSF81296">
    <property type="entry name" value="E set domains"/>
    <property type="match status" value="1"/>
</dbReference>
<gene>
    <name evidence="3" type="primary">LOC101850079</name>
</gene>
<evidence type="ECO:0000313" key="2">
    <source>
        <dbReference type="Proteomes" id="UP000694888"/>
    </source>
</evidence>
<reference evidence="3" key="1">
    <citation type="submission" date="2025-08" db="UniProtKB">
        <authorList>
            <consortium name="RefSeq"/>
        </authorList>
    </citation>
    <scope>IDENTIFICATION</scope>
</reference>
<dbReference type="RefSeq" id="XP_005096997.2">
    <property type="nucleotide sequence ID" value="XM_005096940.2"/>
</dbReference>
<dbReference type="GeneID" id="101850079"/>
<dbReference type="InterPro" id="IPR014752">
    <property type="entry name" value="Arrestin-like_C"/>
</dbReference>
<organism evidence="2 3">
    <name type="scientific">Aplysia californica</name>
    <name type="common">California sea hare</name>
    <dbReference type="NCBI Taxonomy" id="6500"/>
    <lineage>
        <taxon>Eukaryota</taxon>
        <taxon>Metazoa</taxon>
        <taxon>Spiralia</taxon>
        <taxon>Lophotrochozoa</taxon>
        <taxon>Mollusca</taxon>
        <taxon>Gastropoda</taxon>
        <taxon>Heterobranchia</taxon>
        <taxon>Euthyneura</taxon>
        <taxon>Tectipleura</taxon>
        <taxon>Aplysiida</taxon>
        <taxon>Aplysioidea</taxon>
        <taxon>Aplysiidae</taxon>
        <taxon>Aplysia</taxon>
    </lineage>
</organism>
<feature type="domain" description="Arrestin C-terminal-like" evidence="1">
    <location>
        <begin position="9"/>
        <end position="109"/>
    </location>
</feature>